<evidence type="ECO:0000259" key="6">
    <source>
        <dbReference type="PROSITE" id="PS51471"/>
    </source>
</evidence>
<proteinExistence type="predicted"/>
<name>A0A6C0B426_9ZZZZ</name>
<keyword evidence="3" id="KW-0223">Dioxygenase</keyword>
<evidence type="ECO:0000256" key="4">
    <source>
        <dbReference type="ARBA" id="ARBA00023002"/>
    </source>
</evidence>
<dbReference type="GO" id="GO:0031418">
    <property type="term" value="F:L-ascorbic acid binding"/>
    <property type="evidence" value="ECO:0007669"/>
    <property type="project" value="InterPro"/>
</dbReference>
<evidence type="ECO:0000256" key="5">
    <source>
        <dbReference type="ARBA" id="ARBA00023004"/>
    </source>
</evidence>
<dbReference type="AlphaFoldDB" id="A0A6C0B426"/>
<dbReference type="Gene3D" id="2.60.120.620">
    <property type="entry name" value="q2cbj1_9rhob like domain"/>
    <property type="match status" value="1"/>
</dbReference>
<evidence type="ECO:0000313" key="7">
    <source>
        <dbReference type="EMBL" id="QHS86279.1"/>
    </source>
</evidence>
<sequence length="232" mass="25900">MKALYIALCLILIFIIICFSILSTPPVETFAELGYADDDDDYIYPTVYNNFITPHEANYILSQAEPKFADSETIGGGVDTTTRKSKTAWLDKNDPTIKKIIERVCAINNYSSENAEHLQVVKYGPGGFYNPHHDSTGDDNPESNEFLKSGGHRIATMLIYLNDEFEGGATRFVNLAKDVKPPKYGSILFYPLDKNNNRCHPKALHAGLPLKSGQKCIANVWIRQGPFTNTCD</sequence>
<reference evidence="7" key="1">
    <citation type="journal article" date="2020" name="Nature">
        <title>Giant virus diversity and host interactions through global metagenomics.</title>
        <authorList>
            <person name="Schulz F."/>
            <person name="Roux S."/>
            <person name="Paez-Espino D."/>
            <person name="Jungbluth S."/>
            <person name="Walsh D.A."/>
            <person name="Denef V.J."/>
            <person name="McMahon K.D."/>
            <person name="Konstantinidis K.T."/>
            <person name="Eloe-Fadrosh E.A."/>
            <person name="Kyrpides N.C."/>
            <person name="Woyke T."/>
        </authorList>
    </citation>
    <scope>NUCLEOTIDE SEQUENCE</scope>
    <source>
        <strain evidence="7">GVMAG-M-3300009187-29</strain>
    </source>
</reference>
<dbReference type="SMART" id="SM00702">
    <property type="entry name" value="P4Hc"/>
    <property type="match status" value="1"/>
</dbReference>
<accession>A0A6C0B426</accession>
<protein>
    <recommendedName>
        <fullName evidence="6">Fe2OG dioxygenase domain-containing protein</fullName>
    </recommendedName>
</protein>
<feature type="domain" description="Fe2OG dioxygenase" evidence="6">
    <location>
        <begin position="114"/>
        <end position="224"/>
    </location>
</feature>
<keyword evidence="5" id="KW-0408">Iron</keyword>
<evidence type="ECO:0000256" key="2">
    <source>
        <dbReference type="ARBA" id="ARBA00022723"/>
    </source>
</evidence>
<dbReference type="InterPro" id="IPR006620">
    <property type="entry name" value="Pro_4_hyd_alph"/>
</dbReference>
<dbReference type="InterPro" id="IPR005123">
    <property type="entry name" value="Oxoglu/Fe-dep_dioxygenase_dom"/>
</dbReference>
<evidence type="ECO:0000256" key="1">
    <source>
        <dbReference type="ARBA" id="ARBA00001961"/>
    </source>
</evidence>
<comment type="cofactor">
    <cofactor evidence="1">
        <name>L-ascorbate</name>
        <dbReference type="ChEBI" id="CHEBI:38290"/>
    </cofactor>
</comment>
<dbReference type="GO" id="GO:0005506">
    <property type="term" value="F:iron ion binding"/>
    <property type="evidence" value="ECO:0007669"/>
    <property type="project" value="InterPro"/>
</dbReference>
<dbReference type="GO" id="GO:0004656">
    <property type="term" value="F:procollagen-proline 4-dioxygenase activity"/>
    <property type="evidence" value="ECO:0007669"/>
    <property type="project" value="TreeGrafter"/>
</dbReference>
<dbReference type="PANTHER" id="PTHR10869:SF246">
    <property type="entry name" value="TRANSMEMBRANE PROLYL 4-HYDROXYLASE"/>
    <property type="match status" value="1"/>
</dbReference>
<dbReference type="Pfam" id="PF13640">
    <property type="entry name" value="2OG-FeII_Oxy_3"/>
    <property type="match status" value="1"/>
</dbReference>
<dbReference type="EMBL" id="MN739052">
    <property type="protein sequence ID" value="QHS86279.1"/>
    <property type="molecule type" value="Genomic_DNA"/>
</dbReference>
<dbReference type="InterPro" id="IPR044862">
    <property type="entry name" value="Pro_4_hyd_alph_FE2OG_OXY"/>
</dbReference>
<dbReference type="PROSITE" id="PS51471">
    <property type="entry name" value="FE2OG_OXY"/>
    <property type="match status" value="1"/>
</dbReference>
<keyword evidence="2" id="KW-0479">Metal-binding</keyword>
<dbReference type="InterPro" id="IPR045054">
    <property type="entry name" value="P4HA-like"/>
</dbReference>
<evidence type="ECO:0000256" key="3">
    <source>
        <dbReference type="ARBA" id="ARBA00022964"/>
    </source>
</evidence>
<keyword evidence="4" id="KW-0560">Oxidoreductase</keyword>
<organism evidence="7">
    <name type="scientific">viral metagenome</name>
    <dbReference type="NCBI Taxonomy" id="1070528"/>
    <lineage>
        <taxon>unclassified sequences</taxon>
        <taxon>metagenomes</taxon>
        <taxon>organismal metagenomes</taxon>
    </lineage>
</organism>
<dbReference type="PANTHER" id="PTHR10869">
    <property type="entry name" value="PROLYL 4-HYDROXYLASE ALPHA SUBUNIT"/>
    <property type="match status" value="1"/>
</dbReference>
<dbReference type="GO" id="GO:0005783">
    <property type="term" value="C:endoplasmic reticulum"/>
    <property type="evidence" value="ECO:0007669"/>
    <property type="project" value="TreeGrafter"/>
</dbReference>